<name>A0A6A6RE69_9PEZI</name>
<accession>A0A6A6RE69</accession>
<dbReference type="EMBL" id="MU004181">
    <property type="protein sequence ID" value="KAF2503055.1"/>
    <property type="molecule type" value="Genomic_DNA"/>
</dbReference>
<dbReference type="PANTHER" id="PTHR33112">
    <property type="entry name" value="DOMAIN PROTEIN, PUTATIVE-RELATED"/>
    <property type="match status" value="1"/>
</dbReference>
<dbReference type="Pfam" id="PF06985">
    <property type="entry name" value="HET"/>
    <property type="match status" value="1"/>
</dbReference>
<dbReference type="PANTHER" id="PTHR33112:SF12">
    <property type="entry name" value="HETEROKARYON INCOMPATIBILITY DOMAIN-CONTAINING PROTEIN"/>
    <property type="match status" value="1"/>
</dbReference>
<reference evidence="2" key="1">
    <citation type="journal article" date="2020" name="Stud. Mycol.">
        <title>101 Dothideomycetes genomes: a test case for predicting lifestyles and emergence of pathogens.</title>
        <authorList>
            <person name="Haridas S."/>
            <person name="Albert R."/>
            <person name="Binder M."/>
            <person name="Bloem J."/>
            <person name="Labutti K."/>
            <person name="Salamov A."/>
            <person name="Andreopoulos B."/>
            <person name="Baker S."/>
            <person name="Barry K."/>
            <person name="Bills G."/>
            <person name="Bluhm B."/>
            <person name="Cannon C."/>
            <person name="Castanera R."/>
            <person name="Culley D."/>
            <person name="Daum C."/>
            <person name="Ezra D."/>
            <person name="Gonzalez J."/>
            <person name="Henrissat B."/>
            <person name="Kuo A."/>
            <person name="Liang C."/>
            <person name="Lipzen A."/>
            <person name="Lutzoni F."/>
            <person name="Magnuson J."/>
            <person name="Mondo S."/>
            <person name="Nolan M."/>
            <person name="Ohm R."/>
            <person name="Pangilinan J."/>
            <person name="Park H.-J."/>
            <person name="Ramirez L."/>
            <person name="Alfaro M."/>
            <person name="Sun H."/>
            <person name="Tritt A."/>
            <person name="Yoshinaga Y."/>
            <person name="Zwiers L.-H."/>
            <person name="Turgeon B."/>
            <person name="Goodwin S."/>
            <person name="Spatafora J."/>
            <person name="Crous P."/>
            <person name="Grigoriev I."/>
        </authorList>
    </citation>
    <scope>NUCLEOTIDE SEQUENCE</scope>
    <source>
        <strain evidence="2">CBS 269.34</strain>
    </source>
</reference>
<feature type="domain" description="Heterokaryon incompatibility" evidence="1">
    <location>
        <begin position="219"/>
        <end position="366"/>
    </location>
</feature>
<dbReference type="AlphaFoldDB" id="A0A6A6RE69"/>
<gene>
    <name evidence="2" type="ORF">BU16DRAFT_27845</name>
</gene>
<evidence type="ECO:0000259" key="1">
    <source>
        <dbReference type="Pfam" id="PF06985"/>
    </source>
</evidence>
<proteinExistence type="predicted"/>
<sequence length="727" mass="79454">MAINMRRGTVGAEPKKRGLLTRFQTKIHKKSRSLLCDTCRSIDINSTLPLNSSHATPPLPSNPASAVRTPKPVVLGSYNDLLSNASCPCCQLFLHLLRQDEASNSATLINNGDIGCATSAKYELQRSKHGFEVKDATGTQGYVLPASQDMPSISSNISSGTPVPALDAACVRGWLSDCETTHVTCGIMDDSLHTNDPVDIILIDVRNNCIVKGNTHQRYLALSYARGGVRCLEASKANFDIIQRDGALDQQKLRLPRVIEDAMKLTLSLGERYLWAHCLSIVQDDDIHKKAQINRMHEIFGQAAMTIVAATRRDPHSRLPGVGAGTRASYLAEKTIKGRTFVARPANLRALLEHGSYGDEAWAYQERILSRRCLILTQHQAYFHCQTATQTEAADCDSEDILLALDMPSNPLAMVQTERSLDGMSQPDTFSKEAMSLYSSLVQSSTRRHLSHPTDRLAAFAGISTILKSCYGSPSIAGLPEAILDAALLWVASTPQAPTHRIRSLPSWSWASHHGSVDYLSGPLASTLHKNSPPIRSEIGAIVLRTQKHLHPVSRVYSDLIQKLRMDSATTSDVGEIPTPFISRDVETLCFSARVANVDRFHIRAFEWDAGRVLVYSKGSTSTASPHPTCCGKIWPDNAAAFAEARLVLEPGVRRELVLLSSVRVPDMAEHLGLGKHFAVGAFAAGVLMNVLLVEWRGDYAERIGVGQVHEGAWEAVEEGQRGIVLV</sequence>
<dbReference type="OrthoDB" id="5135333at2759"/>
<keyword evidence="3" id="KW-1185">Reference proteome</keyword>
<dbReference type="Proteomes" id="UP000799750">
    <property type="component" value="Unassembled WGS sequence"/>
</dbReference>
<evidence type="ECO:0000313" key="2">
    <source>
        <dbReference type="EMBL" id="KAF2503055.1"/>
    </source>
</evidence>
<protein>
    <recommendedName>
        <fullName evidence="1">Heterokaryon incompatibility domain-containing protein</fullName>
    </recommendedName>
</protein>
<dbReference type="InterPro" id="IPR010730">
    <property type="entry name" value="HET"/>
</dbReference>
<evidence type="ECO:0000313" key="3">
    <source>
        <dbReference type="Proteomes" id="UP000799750"/>
    </source>
</evidence>
<organism evidence="2 3">
    <name type="scientific">Lophium mytilinum</name>
    <dbReference type="NCBI Taxonomy" id="390894"/>
    <lineage>
        <taxon>Eukaryota</taxon>
        <taxon>Fungi</taxon>
        <taxon>Dikarya</taxon>
        <taxon>Ascomycota</taxon>
        <taxon>Pezizomycotina</taxon>
        <taxon>Dothideomycetes</taxon>
        <taxon>Pleosporomycetidae</taxon>
        <taxon>Mytilinidiales</taxon>
        <taxon>Mytilinidiaceae</taxon>
        <taxon>Lophium</taxon>
    </lineage>
</organism>